<dbReference type="AlphaFoldDB" id="A0A4Y3W5J4"/>
<reference evidence="1 2" key="1">
    <citation type="submission" date="2019-06" db="EMBL/GenBank/DDBJ databases">
        <title>Whole genome shotgun sequence of Nitrobacter winogradskyi NBRC 14297.</title>
        <authorList>
            <person name="Hosoyama A."/>
            <person name="Uohara A."/>
            <person name="Ohji S."/>
            <person name="Ichikawa N."/>
        </authorList>
    </citation>
    <scope>NUCLEOTIDE SEQUENCE [LARGE SCALE GENOMIC DNA]</scope>
    <source>
        <strain evidence="1 2">NBRC 14297</strain>
    </source>
</reference>
<accession>A0A4Y3W5J4</accession>
<dbReference type="EMBL" id="BJNF01000002">
    <property type="protein sequence ID" value="GEC14307.1"/>
    <property type="molecule type" value="Genomic_DNA"/>
</dbReference>
<dbReference type="RefSeq" id="WP_141381876.1">
    <property type="nucleotide sequence ID" value="NZ_BJNF01000002.1"/>
</dbReference>
<comment type="caution">
    <text evidence="1">The sequence shown here is derived from an EMBL/GenBank/DDBJ whole genome shotgun (WGS) entry which is preliminary data.</text>
</comment>
<name>A0A4Y3W5J4_NITWI</name>
<proteinExistence type="predicted"/>
<evidence type="ECO:0000313" key="2">
    <source>
        <dbReference type="Proteomes" id="UP000318825"/>
    </source>
</evidence>
<gene>
    <name evidence="1" type="ORF">NWI01_01990</name>
</gene>
<dbReference type="Proteomes" id="UP000318825">
    <property type="component" value="Unassembled WGS sequence"/>
</dbReference>
<organism evidence="1 2">
    <name type="scientific">Nitrobacter winogradskyi</name>
    <name type="common">Nitrobacter agilis</name>
    <dbReference type="NCBI Taxonomy" id="913"/>
    <lineage>
        <taxon>Bacteria</taxon>
        <taxon>Pseudomonadati</taxon>
        <taxon>Pseudomonadota</taxon>
        <taxon>Alphaproteobacteria</taxon>
        <taxon>Hyphomicrobiales</taxon>
        <taxon>Nitrobacteraceae</taxon>
        <taxon>Nitrobacter</taxon>
    </lineage>
</organism>
<protein>
    <submittedName>
        <fullName evidence="1">Uncharacterized protein</fullName>
    </submittedName>
</protein>
<sequence>MLGYGILGELIPGDIAAPAVKSISLPKVTLRVTAAMLGILAGRNINLPKVVISFAPKSPTVLAGRSISLPKVTIALSPRPVAPAAGKHIGLPPIHMTIRHGTVLIRAGKIINLANTFDRTYALGVPGEIVPGAFALGDGDPVTVTYTRPVQLRMTAAQLRLAAGKNIGLPPIRFTLRNGLVEADARGRPISGDIIAS</sequence>
<evidence type="ECO:0000313" key="1">
    <source>
        <dbReference type="EMBL" id="GEC14307.1"/>
    </source>
</evidence>